<keyword evidence="5 7" id="KW-1133">Transmembrane helix</keyword>
<keyword evidence="4 7" id="KW-0812">Transmembrane</keyword>
<organism evidence="9 10">
    <name type="scientific">Daedalea quercina L-15889</name>
    <dbReference type="NCBI Taxonomy" id="1314783"/>
    <lineage>
        <taxon>Eukaryota</taxon>
        <taxon>Fungi</taxon>
        <taxon>Dikarya</taxon>
        <taxon>Basidiomycota</taxon>
        <taxon>Agaricomycotina</taxon>
        <taxon>Agaricomycetes</taxon>
        <taxon>Polyporales</taxon>
        <taxon>Fomitopsis</taxon>
    </lineage>
</organism>
<keyword evidence="3" id="KW-0808">Transferase</keyword>
<evidence type="ECO:0000259" key="8">
    <source>
        <dbReference type="Pfam" id="PF13813"/>
    </source>
</evidence>
<evidence type="ECO:0000313" key="10">
    <source>
        <dbReference type="Proteomes" id="UP000076727"/>
    </source>
</evidence>
<feature type="transmembrane region" description="Helical" evidence="7">
    <location>
        <begin position="340"/>
        <end position="365"/>
    </location>
</feature>
<dbReference type="GO" id="GO:0008374">
    <property type="term" value="F:O-acyltransferase activity"/>
    <property type="evidence" value="ECO:0007669"/>
    <property type="project" value="InterPro"/>
</dbReference>
<feature type="transmembrane region" description="Helical" evidence="7">
    <location>
        <begin position="75"/>
        <end position="93"/>
    </location>
</feature>
<evidence type="ECO:0000256" key="5">
    <source>
        <dbReference type="ARBA" id="ARBA00022989"/>
    </source>
</evidence>
<feature type="domain" description="Wax synthase" evidence="8">
    <location>
        <begin position="265"/>
        <end position="350"/>
    </location>
</feature>
<evidence type="ECO:0000256" key="7">
    <source>
        <dbReference type="SAM" id="Phobius"/>
    </source>
</evidence>
<dbReference type="PANTHER" id="PTHR31595">
    <property type="entry name" value="LONG-CHAIN-ALCOHOL O-FATTY-ACYLTRANSFERASE 3-RELATED"/>
    <property type="match status" value="1"/>
</dbReference>
<feature type="transmembrane region" description="Helical" evidence="7">
    <location>
        <begin position="377"/>
        <end position="398"/>
    </location>
</feature>
<comment type="subcellular location">
    <subcellularLocation>
        <location evidence="1">Membrane</location>
        <topology evidence="1">Multi-pass membrane protein</topology>
    </subcellularLocation>
</comment>
<evidence type="ECO:0000256" key="2">
    <source>
        <dbReference type="ARBA" id="ARBA00007282"/>
    </source>
</evidence>
<evidence type="ECO:0000256" key="6">
    <source>
        <dbReference type="ARBA" id="ARBA00023136"/>
    </source>
</evidence>
<keyword evidence="10" id="KW-1185">Reference proteome</keyword>
<dbReference type="EMBL" id="KV429054">
    <property type="protein sequence ID" value="KZT69927.1"/>
    <property type="molecule type" value="Genomic_DNA"/>
</dbReference>
<feature type="transmembrane region" description="Helical" evidence="7">
    <location>
        <begin position="105"/>
        <end position="123"/>
    </location>
</feature>
<dbReference type="STRING" id="1314783.A0A165QU09"/>
<sequence>MPAAIMFPDQASIANASSHHIRANGHSSSRAYSVPEEYVSMAQSTPHDHARFPVLPLLLTYNLALASLLISSPPFLWRLGGTIVCLALCLAPYLDAGVGDNQRNYSTGCTLMIQAFTGIYLLWMSDPVHDFRHEREYTAPDELPFLRRLYWGLSIMNNPRGVGWTCQVANVPPAPSEPRWGFVRRRLKRAFYWYMLLDLIQCYERQNPVFSGGRADWKSVSSQGYLLRPVNIFMRVAGVAAGLAMQHALFAVVTVAIGFSLPRDWPDIYGRWSDAYTVRRFWGRSYHQMLRRLTASAGKAVCRILALRPGSSASSYTQLYVGFAVSGLIHCGGDLMVDPIFFGSSFLFFMSQAVAITVEDAVIGAARMMQLRIPQRLAHIVGYAWVLFWMNLSCPWYIDWSLKAGIIDADRVPFSLITLALRNPDAAVAVFFYAIFFSTTSYK</sequence>
<evidence type="ECO:0000256" key="3">
    <source>
        <dbReference type="ARBA" id="ARBA00022679"/>
    </source>
</evidence>
<proteinExistence type="inferred from homology"/>
<evidence type="ECO:0000313" key="9">
    <source>
        <dbReference type="EMBL" id="KZT69927.1"/>
    </source>
</evidence>
<dbReference type="Pfam" id="PF13813">
    <property type="entry name" value="MBOAT_2"/>
    <property type="match status" value="1"/>
</dbReference>
<keyword evidence="6 7" id="KW-0472">Membrane</keyword>
<gene>
    <name evidence="9" type="ORF">DAEQUDRAFT_231740</name>
</gene>
<dbReference type="Proteomes" id="UP000076727">
    <property type="component" value="Unassembled WGS sequence"/>
</dbReference>
<dbReference type="PANTHER" id="PTHR31595:SF67">
    <property type="entry name" value="WAX SYNTHASE DOMAIN-CONTAINING PROTEIN"/>
    <property type="match status" value="1"/>
</dbReference>
<protein>
    <recommendedName>
        <fullName evidence="8">Wax synthase domain-containing protein</fullName>
    </recommendedName>
</protein>
<name>A0A165QU09_9APHY</name>
<dbReference type="InterPro" id="IPR032805">
    <property type="entry name" value="Wax_synthase_dom"/>
</dbReference>
<dbReference type="GO" id="GO:0016020">
    <property type="term" value="C:membrane"/>
    <property type="evidence" value="ECO:0007669"/>
    <property type="project" value="UniProtKB-SubCell"/>
</dbReference>
<feature type="transmembrane region" description="Helical" evidence="7">
    <location>
        <begin position="50"/>
        <end position="70"/>
    </location>
</feature>
<accession>A0A165QU09</accession>
<dbReference type="InterPro" id="IPR044851">
    <property type="entry name" value="Wax_synthase"/>
</dbReference>
<dbReference type="OrthoDB" id="1077582at2759"/>
<evidence type="ECO:0000256" key="1">
    <source>
        <dbReference type="ARBA" id="ARBA00004141"/>
    </source>
</evidence>
<reference evidence="9 10" key="1">
    <citation type="journal article" date="2016" name="Mol. Biol. Evol.">
        <title>Comparative Genomics of Early-Diverging Mushroom-Forming Fungi Provides Insights into the Origins of Lignocellulose Decay Capabilities.</title>
        <authorList>
            <person name="Nagy L.G."/>
            <person name="Riley R."/>
            <person name="Tritt A."/>
            <person name="Adam C."/>
            <person name="Daum C."/>
            <person name="Floudas D."/>
            <person name="Sun H."/>
            <person name="Yadav J.S."/>
            <person name="Pangilinan J."/>
            <person name="Larsson K.H."/>
            <person name="Matsuura K."/>
            <person name="Barry K."/>
            <person name="Labutti K."/>
            <person name="Kuo R."/>
            <person name="Ohm R.A."/>
            <person name="Bhattacharya S.S."/>
            <person name="Shirouzu T."/>
            <person name="Yoshinaga Y."/>
            <person name="Martin F.M."/>
            <person name="Grigoriev I.V."/>
            <person name="Hibbett D.S."/>
        </authorList>
    </citation>
    <scope>NUCLEOTIDE SEQUENCE [LARGE SCALE GENOMIC DNA]</scope>
    <source>
        <strain evidence="9 10">L-15889</strain>
    </source>
</reference>
<comment type="similarity">
    <text evidence="2">Belongs to the wax synthase family.</text>
</comment>
<dbReference type="AlphaFoldDB" id="A0A165QU09"/>
<dbReference type="GO" id="GO:0006629">
    <property type="term" value="P:lipid metabolic process"/>
    <property type="evidence" value="ECO:0007669"/>
    <property type="project" value="InterPro"/>
</dbReference>
<feature type="transmembrane region" description="Helical" evidence="7">
    <location>
        <begin position="236"/>
        <end position="261"/>
    </location>
</feature>
<feature type="transmembrane region" description="Helical" evidence="7">
    <location>
        <begin position="426"/>
        <end position="442"/>
    </location>
</feature>
<evidence type="ECO:0000256" key="4">
    <source>
        <dbReference type="ARBA" id="ARBA00022692"/>
    </source>
</evidence>